<evidence type="ECO:0000313" key="2">
    <source>
        <dbReference type="EMBL" id="USP81622.1"/>
    </source>
</evidence>
<dbReference type="GO" id="GO:0005737">
    <property type="term" value="C:cytoplasm"/>
    <property type="evidence" value="ECO:0007669"/>
    <property type="project" value="TreeGrafter"/>
</dbReference>
<feature type="region of interest" description="Disordered" evidence="1">
    <location>
        <begin position="228"/>
        <end position="248"/>
    </location>
</feature>
<dbReference type="SMART" id="SM00855">
    <property type="entry name" value="PGAM"/>
    <property type="match status" value="1"/>
</dbReference>
<gene>
    <name evidence="2" type="ORF">yc1106_08896</name>
</gene>
<evidence type="ECO:0000313" key="3">
    <source>
        <dbReference type="Proteomes" id="UP001056012"/>
    </source>
</evidence>
<sequence>MPPTIHLVRHAQGEHNATRDYSIRDAVLTAKGKEQCRTLSAAFQHHGQIETVFASPLRRTIQTAALSFGPVLSRPEVPFVLLPALQEVSNIGCDVGLADSVADLQQLLPDLFAPGEIDFDISKIDASAVTAGWNSKEGYWAYEKAAITKRAADLRNWLYQRPEAQLTEQVLVVTHGAFAHFLTEDWDVEDPMLGTAYKNCTLVCVIANPATGEHRVFVFTPESTAENAHVEETWESRRSRSSKEVEKDPHVVDEFLQAAA</sequence>
<dbReference type="EMBL" id="CP089280">
    <property type="protein sequence ID" value="USP81622.1"/>
    <property type="molecule type" value="Genomic_DNA"/>
</dbReference>
<dbReference type="Proteomes" id="UP001056012">
    <property type="component" value="Chromosome 7"/>
</dbReference>
<accession>A0A9Q9DW86</accession>
<name>A0A9Q9DW86_CURCL</name>
<evidence type="ECO:0008006" key="4">
    <source>
        <dbReference type="Google" id="ProtNLM"/>
    </source>
</evidence>
<keyword evidence="3" id="KW-1185">Reference proteome</keyword>
<dbReference type="Gene3D" id="3.40.50.1240">
    <property type="entry name" value="Phosphoglycerate mutase-like"/>
    <property type="match status" value="1"/>
</dbReference>
<reference evidence="2" key="1">
    <citation type="submission" date="2021-12" db="EMBL/GenBank/DDBJ databases">
        <title>Curvularia clavata genome.</title>
        <authorList>
            <person name="Cao Y."/>
        </authorList>
    </citation>
    <scope>NUCLEOTIDE SEQUENCE</scope>
    <source>
        <strain evidence="2">Yc1106</strain>
    </source>
</reference>
<dbReference type="CDD" id="cd07067">
    <property type="entry name" value="HP_PGM_like"/>
    <property type="match status" value="1"/>
</dbReference>
<dbReference type="InterPro" id="IPR050275">
    <property type="entry name" value="PGM_Phosphatase"/>
</dbReference>
<dbReference type="AlphaFoldDB" id="A0A9Q9DW86"/>
<proteinExistence type="predicted"/>
<dbReference type="OrthoDB" id="496981at2759"/>
<evidence type="ECO:0000256" key="1">
    <source>
        <dbReference type="SAM" id="MobiDB-lite"/>
    </source>
</evidence>
<dbReference type="PANTHER" id="PTHR48100:SF54">
    <property type="entry name" value="PHOSPHATASE SPAC5H10.03-RELATED"/>
    <property type="match status" value="1"/>
</dbReference>
<dbReference type="InterPro" id="IPR013078">
    <property type="entry name" value="His_Pase_superF_clade-1"/>
</dbReference>
<dbReference type="GO" id="GO:0016791">
    <property type="term" value="F:phosphatase activity"/>
    <property type="evidence" value="ECO:0007669"/>
    <property type="project" value="TreeGrafter"/>
</dbReference>
<dbReference type="VEuPathDB" id="FungiDB:yc1106_08896"/>
<organism evidence="2 3">
    <name type="scientific">Curvularia clavata</name>
    <dbReference type="NCBI Taxonomy" id="95742"/>
    <lineage>
        <taxon>Eukaryota</taxon>
        <taxon>Fungi</taxon>
        <taxon>Dikarya</taxon>
        <taxon>Ascomycota</taxon>
        <taxon>Pezizomycotina</taxon>
        <taxon>Dothideomycetes</taxon>
        <taxon>Pleosporomycetidae</taxon>
        <taxon>Pleosporales</taxon>
        <taxon>Pleosporineae</taxon>
        <taxon>Pleosporaceae</taxon>
        <taxon>Curvularia</taxon>
    </lineage>
</organism>
<dbReference type="InterPro" id="IPR029033">
    <property type="entry name" value="His_PPase_superfam"/>
</dbReference>
<dbReference type="Pfam" id="PF00300">
    <property type="entry name" value="His_Phos_1"/>
    <property type="match status" value="1"/>
</dbReference>
<protein>
    <recommendedName>
        <fullName evidence="4">Phosphoglycerate mutase family protein</fullName>
    </recommendedName>
</protein>
<dbReference type="PANTHER" id="PTHR48100">
    <property type="entry name" value="BROAD-SPECIFICITY PHOSPHATASE YOR283W-RELATED"/>
    <property type="match status" value="1"/>
</dbReference>
<dbReference type="SUPFAM" id="SSF53254">
    <property type="entry name" value="Phosphoglycerate mutase-like"/>
    <property type="match status" value="1"/>
</dbReference>